<dbReference type="EMBL" id="FNHB01000004">
    <property type="protein sequence ID" value="SDM42225.1"/>
    <property type="molecule type" value="Genomic_DNA"/>
</dbReference>
<gene>
    <name evidence="1" type="ORF">SAMN04488502_104201</name>
</gene>
<evidence type="ECO:0008006" key="3">
    <source>
        <dbReference type="Google" id="ProtNLM"/>
    </source>
</evidence>
<reference evidence="1 2" key="1">
    <citation type="submission" date="2016-10" db="EMBL/GenBank/DDBJ databases">
        <authorList>
            <person name="de Groot N.N."/>
        </authorList>
    </citation>
    <scope>NUCLEOTIDE SEQUENCE [LARGE SCALE GENOMIC DNA]</scope>
    <source>
        <strain evidence="1 2">DSM 1736</strain>
    </source>
</reference>
<evidence type="ECO:0000313" key="1">
    <source>
        <dbReference type="EMBL" id="SDM42225.1"/>
    </source>
</evidence>
<dbReference type="RefSeq" id="WP_092072458.1">
    <property type="nucleotide sequence ID" value="NZ_FNHB01000004.1"/>
</dbReference>
<dbReference type="STRING" id="146817.SAMN04488502_104201"/>
<evidence type="ECO:0000313" key="2">
    <source>
        <dbReference type="Proteomes" id="UP000214880"/>
    </source>
</evidence>
<protein>
    <recommendedName>
        <fullName evidence="3">LTXXQ motif family protein</fullName>
    </recommendedName>
</protein>
<dbReference type="AlphaFoldDB" id="A0A1G9T545"/>
<accession>A0A1G9T545</accession>
<name>A0A1G9T545_9FIRM</name>
<dbReference type="OrthoDB" id="1679462at2"/>
<sequence>MARAMKIWSSVFIAIFISLVHSGICLAGINAAGIYQEALWVSMDLPAEQRKQIDDIIVEKAKQVKNLQKVQKIDGMDNFVQLYTLMNYLEEMNNIRTEINSKILQLLPPSQKQVFEMQLEKKQDLIEKTAAMILALDLSDKQQAAIINSLLRNQKKVWSVVAKKSLSWEERRKKLNKTNPLRMIHGTLTRDQIKNLALWLKSV</sequence>
<organism evidence="1 2">
    <name type="scientific">Dendrosporobacter quercicolus</name>
    <dbReference type="NCBI Taxonomy" id="146817"/>
    <lineage>
        <taxon>Bacteria</taxon>
        <taxon>Bacillati</taxon>
        <taxon>Bacillota</taxon>
        <taxon>Negativicutes</taxon>
        <taxon>Selenomonadales</taxon>
        <taxon>Sporomusaceae</taxon>
        <taxon>Dendrosporobacter</taxon>
    </lineage>
</organism>
<proteinExistence type="predicted"/>
<dbReference type="Proteomes" id="UP000214880">
    <property type="component" value="Unassembled WGS sequence"/>
</dbReference>
<keyword evidence="2" id="KW-1185">Reference proteome</keyword>